<gene>
    <name evidence="5" type="ORF">CGOC_LOCUS8798</name>
</gene>
<dbReference type="AlphaFoldDB" id="A0A3P7MD63"/>
<dbReference type="PANTHER" id="PTHR23259:SF70">
    <property type="entry name" value="ACCESSORY GLAND PROTEIN ACP62F-RELATED"/>
    <property type="match status" value="1"/>
</dbReference>
<dbReference type="CDD" id="cd19941">
    <property type="entry name" value="TIL"/>
    <property type="match status" value="1"/>
</dbReference>
<evidence type="ECO:0000256" key="3">
    <source>
        <dbReference type="ARBA" id="ARBA00023157"/>
    </source>
</evidence>
<evidence type="ECO:0000313" key="6">
    <source>
        <dbReference type="Proteomes" id="UP000271889"/>
    </source>
</evidence>
<feature type="domain" description="TIL" evidence="4">
    <location>
        <begin position="68"/>
        <end position="121"/>
    </location>
</feature>
<keyword evidence="1" id="KW-0646">Protease inhibitor</keyword>
<evidence type="ECO:0000313" key="5">
    <source>
        <dbReference type="EMBL" id="VDN20378.1"/>
    </source>
</evidence>
<sequence length="126" mass="13277">MRGTSCRLIEGKPKCVSSLIRRSQEDSNPCATNSCPAGLECKVIEVPCIDAPCPPIGVCGPPSGNNKCGTNETFKECASQCEPTCANKSSICIQMCAPGKCQCKPGFYRNTTGQCVTGADCGKYNK</sequence>
<evidence type="ECO:0000259" key="4">
    <source>
        <dbReference type="Pfam" id="PF01826"/>
    </source>
</evidence>
<dbReference type="PANTHER" id="PTHR23259">
    <property type="entry name" value="RIDDLE"/>
    <property type="match status" value="1"/>
</dbReference>
<dbReference type="Pfam" id="PF01826">
    <property type="entry name" value="TIL"/>
    <property type="match status" value="1"/>
</dbReference>
<keyword evidence="3" id="KW-1015">Disulfide bond</keyword>
<dbReference type="InterPro" id="IPR036084">
    <property type="entry name" value="Ser_inhib-like_sf"/>
</dbReference>
<dbReference type="Proteomes" id="UP000271889">
    <property type="component" value="Unassembled WGS sequence"/>
</dbReference>
<dbReference type="InterPro" id="IPR051368">
    <property type="entry name" value="SerProtInhib-TIL_Domain"/>
</dbReference>
<reference evidence="5 6" key="1">
    <citation type="submission" date="2018-11" db="EMBL/GenBank/DDBJ databases">
        <authorList>
            <consortium name="Pathogen Informatics"/>
        </authorList>
    </citation>
    <scope>NUCLEOTIDE SEQUENCE [LARGE SCALE GENOMIC DNA]</scope>
</reference>
<dbReference type="EMBL" id="UYRV01104982">
    <property type="protein sequence ID" value="VDN20378.1"/>
    <property type="molecule type" value="Genomic_DNA"/>
</dbReference>
<dbReference type="OrthoDB" id="5912264at2759"/>
<keyword evidence="6" id="KW-1185">Reference proteome</keyword>
<dbReference type="GO" id="GO:0004867">
    <property type="term" value="F:serine-type endopeptidase inhibitor activity"/>
    <property type="evidence" value="ECO:0007669"/>
    <property type="project" value="UniProtKB-KW"/>
</dbReference>
<protein>
    <recommendedName>
        <fullName evidence="4">TIL domain-containing protein</fullName>
    </recommendedName>
</protein>
<dbReference type="Gene3D" id="2.10.25.10">
    <property type="entry name" value="Laminin"/>
    <property type="match status" value="1"/>
</dbReference>
<organism evidence="5 6">
    <name type="scientific">Cylicostephanus goldi</name>
    <name type="common">Nematode worm</name>
    <dbReference type="NCBI Taxonomy" id="71465"/>
    <lineage>
        <taxon>Eukaryota</taxon>
        <taxon>Metazoa</taxon>
        <taxon>Ecdysozoa</taxon>
        <taxon>Nematoda</taxon>
        <taxon>Chromadorea</taxon>
        <taxon>Rhabditida</taxon>
        <taxon>Rhabditina</taxon>
        <taxon>Rhabditomorpha</taxon>
        <taxon>Strongyloidea</taxon>
        <taxon>Strongylidae</taxon>
        <taxon>Cylicostephanus</taxon>
    </lineage>
</organism>
<proteinExistence type="predicted"/>
<keyword evidence="2" id="KW-0722">Serine protease inhibitor</keyword>
<dbReference type="InterPro" id="IPR002919">
    <property type="entry name" value="TIL_dom"/>
</dbReference>
<evidence type="ECO:0000256" key="1">
    <source>
        <dbReference type="ARBA" id="ARBA00022690"/>
    </source>
</evidence>
<dbReference type="SUPFAM" id="SSF57567">
    <property type="entry name" value="Serine protease inhibitors"/>
    <property type="match status" value="1"/>
</dbReference>
<evidence type="ECO:0000256" key="2">
    <source>
        <dbReference type="ARBA" id="ARBA00022900"/>
    </source>
</evidence>
<accession>A0A3P7MD63</accession>
<name>A0A3P7MD63_CYLGO</name>